<dbReference type="Pfam" id="PF00591">
    <property type="entry name" value="Glycos_transf_3"/>
    <property type="match status" value="1"/>
</dbReference>
<feature type="binding site" evidence="9">
    <location>
        <position position="233"/>
    </location>
    <ligand>
        <name>Mg(2+)</name>
        <dbReference type="ChEBI" id="CHEBI:18420"/>
        <label>2</label>
    </ligand>
</feature>
<dbReference type="InterPro" id="IPR005940">
    <property type="entry name" value="Anthranilate_Pribosyl_Tfrase"/>
</dbReference>
<sequence>MSAAPAPALTWPDVLTSLTRGHDLDPERARWAMTEILTGQATTIQIAGFAVALRTKGETVEELSGLAEAMLEQATPVPLTGPLVDVVGSGGDRANTVNISTMAALVAGAAGAPVAKHGNRSASSACGTADVLEELGVVLTLSPEQQLEVMAEVGIVFLFAPRYHPALRHASEARSGLAVPTTFNFLGPLAHPARPSAQAVGVADARMAGLTAGVLAGRGVSAVVFHGSDGLDELTTTTDSLVWLVRSGQVHQTRLDPAELGLSRAELGDLVGGDAKVNAAVVRRLLEGATGPVRDIVLLNAAATLLAAEGPDLERPVAEQLAPRLARAAEAVDSGRAATLLERWVQATRRVSGA</sequence>
<dbReference type="SUPFAM" id="SSF47648">
    <property type="entry name" value="Nucleoside phosphorylase/phosphoribosyltransferase N-terminal domain"/>
    <property type="match status" value="1"/>
</dbReference>
<dbReference type="NCBIfam" id="TIGR01245">
    <property type="entry name" value="trpD"/>
    <property type="match status" value="1"/>
</dbReference>
<comment type="catalytic activity">
    <reaction evidence="7 9">
        <text>N-(5-phospho-beta-D-ribosyl)anthranilate + diphosphate = 5-phospho-alpha-D-ribose 1-diphosphate + anthranilate</text>
        <dbReference type="Rhea" id="RHEA:11768"/>
        <dbReference type="ChEBI" id="CHEBI:16567"/>
        <dbReference type="ChEBI" id="CHEBI:18277"/>
        <dbReference type="ChEBI" id="CHEBI:33019"/>
        <dbReference type="ChEBI" id="CHEBI:58017"/>
        <dbReference type="EC" id="2.4.2.18"/>
    </reaction>
</comment>
<keyword evidence="6 9" id="KW-0057">Aromatic amino acid biosynthesis</keyword>
<evidence type="ECO:0000256" key="5">
    <source>
        <dbReference type="ARBA" id="ARBA00022822"/>
    </source>
</evidence>
<keyword evidence="9" id="KW-0460">Magnesium</keyword>
<feature type="domain" description="Glycosyl transferase family 3" evidence="10">
    <location>
        <begin position="82"/>
        <end position="337"/>
    </location>
</feature>
<gene>
    <name evidence="9 12" type="primary">trpD</name>
    <name evidence="12" type="ORF">DT076_14835</name>
</gene>
<keyword evidence="4 9" id="KW-0808">Transferase</keyword>
<evidence type="ECO:0000256" key="3">
    <source>
        <dbReference type="ARBA" id="ARBA00022676"/>
    </source>
</evidence>
<proteinExistence type="inferred from homology"/>
<evidence type="ECO:0000256" key="1">
    <source>
        <dbReference type="ARBA" id="ARBA00004907"/>
    </source>
</evidence>
<dbReference type="InterPro" id="IPR000312">
    <property type="entry name" value="Glycosyl_Trfase_fam3"/>
</dbReference>
<keyword evidence="9" id="KW-0479">Metal-binding</keyword>
<evidence type="ECO:0000313" key="13">
    <source>
        <dbReference type="Proteomes" id="UP000252770"/>
    </source>
</evidence>
<dbReference type="InterPro" id="IPR035902">
    <property type="entry name" value="Nuc_phospho_transferase"/>
</dbReference>
<dbReference type="PANTHER" id="PTHR43285:SF2">
    <property type="entry name" value="ANTHRANILATE PHOSPHORIBOSYLTRANSFERASE"/>
    <property type="match status" value="1"/>
</dbReference>
<dbReference type="GO" id="GO:0005829">
    <property type="term" value="C:cytosol"/>
    <property type="evidence" value="ECO:0007669"/>
    <property type="project" value="TreeGrafter"/>
</dbReference>
<dbReference type="Gene3D" id="3.40.1030.10">
    <property type="entry name" value="Nucleoside phosphorylase/phosphoribosyltransferase catalytic domain"/>
    <property type="match status" value="1"/>
</dbReference>
<feature type="binding site" evidence="9">
    <location>
        <position position="128"/>
    </location>
    <ligand>
        <name>5-phospho-alpha-D-ribose 1-diphosphate</name>
        <dbReference type="ChEBI" id="CHEBI:58017"/>
    </ligand>
</feature>
<keyword evidence="13" id="KW-1185">Reference proteome</keyword>
<comment type="subunit">
    <text evidence="9">Homodimer.</text>
</comment>
<dbReference type="Gene3D" id="1.20.970.10">
    <property type="entry name" value="Transferase, Pyrimidine Nucleoside Phosphorylase, Chain C"/>
    <property type="match status" value="1"/>
</dbReference>
<evidence type="ECO:0000256" key="7">
    <source>
        <dbReference type="ARBA" id="ARBA00052328"/>
    </source>
</evidence>
<feature type="binding site" evidence="9">
    <location>
        <position position="119"/>
    </location>
    <ligand>
        <name>anthranilate</name>
        <dbReference type="ChEBI" id="CHEBI:16567"/>
        <label>1</label>
    </ligand>
</feature>
<evidence type="ECO:0000256" key="8">
    <source>
        <dbReference type="ARBA" id="ARBA00061188"/>
    </source>
</evidence>
<feature type="binding site" evidence="9">
    <location>
        <position position="232"/>
    </location>
    <ligand>
        <name>Mg(2+)</name>
        <dbReference type="ChEBI" id="CHEBI:18420"/>
        <label>2</label>
    </ligand>
</feature>
<comment type="caution">
    <text evidence="9">Lacks conserved residue(s) required for the propagation of feature annotation.</text>
</comment>
<keyword evidence="5 9" id="KW-0822">Tryptophan biosynthesis</keyword>
<comment type="function">
    <text evidence="9">Catalyzes the transfer of the phosphoribosyl group of 5-phosphorylribose-1-pyrophosphate (PRPP) to anthranilate to yield N-(5'-phosphoribosyl)-anthranilate (PRA).</text>
</comment>
<feature type="binding site" evidence="9">
    <location>
        <position position="174"/>
    </location>
    <ligand>
        <name>anthranilate</name>
        <dbReference type="ChEBI" id="CHEBI:16567"/>
        <label>2</label>
    </ligand>
</feature>
<dbReference type="InterPro" id="IPR036320">
    <property type="entry name" value="Glycosyl_Trfase_fam3_N_dom_sf"/>
</dbReference>
<comment type="similarity">
    <text evidence="9">Belongs to the anthranilate phosphoribosyltransferase family.</text>
</comment>
<feature type="binding site" evidence="9">
    <location>
        <position position="88"/>
    </location>
    <ligand>
        <name>5-phospho-alpha-D-ribose 1-diphosphate</name>
        <dbReference type="ChEBI" id="CHEBI:58017"/>
    </ligand>
</feature>
<comment type="pathway">
    <text evidence="1 9">Amino-acid biosynthesis; L-tryptophan biosynthesis; L-tryptophan from chorismate: step 2/5.</text>
</comment>
<reference evidence="12 13" key="1">
    <citation type="submission" date="2018-07" db="EMBL/GenBank/DDBJ databases">
        <title>Desertimonas flava gen. nov. sp. nov.</title>
        <authorList>
            <person name="Liu S."/>
        </authorList>
    </citation>
    <scope>NUCLEOTIDE SEQUENCE [LARGE SCALE GENOMIC DNA]</scope>
    <source>
        <strain evidence="12 13">16Sb5-5</strain>
    </source>
</reference>
<feature type="binding site" evidence="9">
    <location>
        <begin position="116"/>
        <end position="124"/>
    </location>
    <ligand>
        <name>5-phospho-alpha-D-ribose 1-diphosphate</name>
        <dbReference type="ChEBI" id="CHEBI:58017"/>
    </ligand>
</feature>
<evidence type="ECO:0000259" key="10">
    <source>
        <dbReference type="Pfam" id="PF00591"/>
    </source>
</evidence>
<comment type="cofactor">
    <cofactor evidence="9">
        <name>Mg(2+)</name>
        <dbReference type="ChEBI" id="CHEBI:18420"/>
    </cofactor>
    <text evidence="9">Binds 2 magnesium ions per monomer.</text>
</comment>
<feature type="binding site" evidence="9">
    <location>
        <position position="233"/>
    </location>
    <ligand>
        <name>Mg(2+)</name>
        <dbReference type="ChEBI" id="CHEBI:18420"/>
        <label>1</label>
    </ligand>
</feature>
<feature type="binding site" evidence="9">
    <location>
        <position position="88"/>
    </location>
    <ligand>
        <name>anthranilate</name>
        <dbReference type="ChEBI" id="CHEBI:16567"/>
        <label>1</label>
    </ligand>
</feature>
<dbReference type="Pfam" id="PF02885">
    <property type="entry name" value="Glycos_trans_3N"/>
    <property type="match status" value="1"/>
</dbReference>
<name>A0A367YRU9_9ACTN</name>
<feature type="binding site" evidence="9">
    <location>
        <begin position="91"/>
        <end position="92"/>
    </location>
    <ligand>
        <name>5-phospho-alpha-D-ribose 1-diphosphate</name>
        <dbReference type="ChEBI" id="CHEBI:58017"/>
    </ligand>
</feature>
<feature type="binding site" evidence="9">
    <location>
        <position position="100"/>
    </location>
    <ligand>
        <name>Mg(2+)</name>
        <dbReference type="ChEBI" id="CHEBI:18420"/>
        <label>1</label>
    </ligand>
</feature>
<dbReference type="GO" id="GO:0000162">
    <property type="term" value="P:L-tryptophan biosynthetic process"/>
    <property type="evidence" value="ECO:0007669"/>
    <property type="project" value="UniProtKB-UniRule"/>
</dbReference>
<evidence type="ECO:0000256" key="6">
    <source>
        <dbReference type="ARBA" id="ARBA00023141"/>
    </source>
</evidence>
<comment type="caution">
    <text evidence="12">The sequence shown here is derived from an EMBL/GenBank/DDBJ whole genome shotgun (WGS) entry which is preliminary data.</text>
</comment>
<dbReference type="GO" id="GO:0004048">
    <property type="term" value="F:anthranilate phosphoribosyltransferase activity"/>
    <property type="evidence" value="ECO:0007669"/>
    <property type="project" value="UniProtKB-UniRule"/>
</dbReference>
<protein>
    <recommendedName>
        <fullName evidence="9">Anthranilate phosphoribosyltransferase</fullName>
        <ecNumber evidence="9">2.4.2.18</ecNumber>
    </recommendedName>
</protein>
<dbReference type="AlphaFoldDB" id="A0A367YRU9"/>
<evidence type="ECO:0000256" key="4">
    <source>
        <dbReference type="ARBA" id="ARBA00022679"/>
    </source>
</evidence>
<accession>A0A367YRU9</accession>
<evidence type="ECO:0000256" key="9">
    <source>
        <dbReference type="HAMAP-Rule" id="MF_00211"/>
    </source>
</evidence>
<dbReference type="SUPFAM" id="SSF52418">
    <property type="entry name" value="Nucleoside phosphorylase/phosphoribosyltransferase catalytic domain"/>
    <property type="match status" value="1"/>
</dbReference>
<comment type="similarity">
    <text evidence="8">In the C-terminal section; belongs to the anthranilate phosphoribosyltransferase family.</text>
</comment>
<dbReference type="FunFam" id="3.40.1030.10:FF:000002">
    <property type="entry name" value="Anthranilate phosphoribosyltransferase"/>
    <property type="match status" value="1"/>
</dbReference>
<dbReference type="EMBL" id="QOUI01000010">
    <property type="protein sequence ID" value="RCK68520.1"/>
    <property type="molecule type" value="Genomic_DNA"/>
</dbReference>
<dbReference type="EC" id="2.4.2.18" evidence="9"/>
<dbReference type="Proteomes" id="UP000252770">
    <property type="component" value="Unassembled WGS sequence"/>
</dbReference>
<evidence type="ECO:0000313" key="12">
    <source>
        <dbReference type="EMBL" id="RCK68520.1"/>
    </source>
</evidence>
<feature type="domain" description="Glycosyl transferase family 3 N-terminal" evidence="11">
    <location>
        <begin position="13"/>
        <end position="74"/>
    </location>
</feature>
<dbReference type="GO" id="GO:0000287">
    <property type="term" value="F:magnesium ion binding"/>
    <property type="evidence" value="ECO:0007669"/>
    <property type="project" value="UniProtKB-UniRule"/>
</dbReference>
<keyword evidence="3 9" id="KW-0328">Glycosyltransferase</keyword>
<feature type="binding site" evidence="9">
    <location>
        <position position="96"/>
    </location>
    <ligand>
        <name>5-phospho-alpha-D-ribose 1-diphosphate</name>
        <dbReference type="ChEBI" id="CHEBI:58017"/>
    </ligand>
</feature>
<dbReference type="PANTHER" id="PTHR43285">
    <property type="entry name" value="ANTHRANILATE PHOSPHORIBOSYLTRANSFERASE"/>
    <property type="match status" value="1"/>
</dbReference>
<keyword evidence="2 9" id="KW-0028">Amino-acid biosynthesis</keyword>
<evidence type="ECO:0000259" key="11">
    <source>
        <dbReference type="Pfam" id="PF02885"/>
    </source>
</evidence>
<feature type="binding site" evidence="9">
    <location>
        <begin position="98"/>
        <end position="101"/>
    </location>
    <ligand>
        <name>5-phospho-alpha-D-ribose 1-diphosphate</name>
        <dbReference type="ChEBI" id="CHEBI:58017"/>
    </ligand>
</feature>
<evidence type="ECO:0000256" key="2">
    <source>
        <dbReference type="ARBA" id="ARBA00022605"/>
    </source>
</evidence>
<dbReference type="HAMAP" id="MF_00211">
    <property type="entry name" value="TrpD"/>
    <property type="match status" value="1"/>
</dbReference>
<dbReference type="InterPro" id="IPR017459">
    <property type="entry name" value="Glycosyl_Trfase_fam3_N_dom"/>
</dbReference>
<organism evidence="12 13">
    <name type="scientific">Desertihabitans brevis</name>
    <dbReference type="NCBI Taxonomy" id="2268447"/>
    <lineage>
        <taxon>Bacteria</taxon>
        <taxon>Bacillati</taxon>
        <taxon>Actinomycetota</taxon>
        <taxon>Actinomycetes</taxon>
        <taxon>Propionibacteriales</taxon>
        <taxon>Propionibacteriaceae</taxon>
        <taxon>Desertihabitans</taxon>
    </lineage>
</organism>
<dbReference type="UniPathway" id="UPA00035">
    <property type="reaction ID" value="UER00041"/>
</dbReference>
<dbReference type="RefSeq" id="WP_114127490.1">
    <property type="nucleotide sequence ID" value="NZ_QOUI01000010.1"/>
</dbReference>